<evidence type="ECO:0000313" key="5">
    <source>
        <dbReference type="Proteomes" id="UP001590950"/>
    </source>
</evidence>
<accession>A0ABR4A3Y0</accession>
<dbReference type="PANTHER" id="PTHR47706">
    <property type="entry name" value="NMRA-LIKE FAMILY PROTEIN"/>
    <property type="match status" value="1"/>
</dbReference>
<dbReference type="PANTHER" id="PTHR47706:SF7">
    <property type="entry name" value="CIPA-LIKE, PUTATIVE (AFU_ORTHOLOGUE AFUA_1G01630)-RELATED"/>
    <property type="match status" value="1"/>
</dbReference>
<gene>
    <name evidence="4" type="ORF">N7G274_006544</name>
</gene>
<dbReference type="Proteomes" id="UP001590950">
    <property type="component" value="Unassembled WGS sequence"/>
</dbReference>
<evidence type="ECO:0000313" key="4">
    <source>
        <dbReference type="EMBL" id="KAL2040565.1"/>
    </source>
</evidence>
<evidence type="ECO:0000256" key="2">
    <source>
        <dbReference type="ARBA" id="ARBA00023002"/>
    </source>
</evidence>
<proteinExistence type="predicted"/>
<reference evidence="4 5" key="1">
    <citation type="submission" date="2024-09" db="EMBL/GenBank/DDBJ databases">
        <title>Rethinking Asexuality: The Enigmatic Case of Functional Sexual Genes in Lepraria (Stereocaulaceae).</title>
        <authorList>
            <person name="Doellman M."/>
            <person name="Sun Y."/>
            <person name="Barcenas-Pena A."/>
            <person name="Lumbsch H.T."/>
            <person name="Grewe F."/>
        </authorList>
    </citation>
    <scope>NUCLEOTIDE SEQUENCE [LARGE SCALE GENOMIC DNA]</scope>
    <source>
        <strain evidence="4 5">Mercado 3170</strain>
    </source>
</reference>
<keyword evidence="2" id="KW-0560">Oxidoreductase</keyword>
<dbReference type="InterPro" id="IPR036291">
    <property type="entry name" value="NAD(P)-bd_dom_sf"/>
</dbReference>
<dbReference type="Gene3D" id="3.90.25.10">
    <property type="entry name" value="UDP-galactose 4-epimerase, domain 1"/>
    <property type="match status" value="1"/>
</dbReference>
<sequence>MAQQYASEQPQGLKNHIEKVAIVGAGGTIGKVITEQLLNLGKHTITALTRADSPNKLPPGIEIKIIDYAYQASLVSALQGQDALIITMGTRAPPEHQTKLIEAAATANVPWVLPNEWGYDNSNPNLREYNSLVRDKKAAYRAHIEELAKSSWIGVTCGFWYEFSLSFGPSTYGFDFANRTVTFFDDGNTRINTSTWIQCGRCVAQLLALKILPDDADDQSPCLARYRNQCVYVSSFNLSQRDMLGSIMRVTGTTLDDWKIVFEASTSRYETGLEAMQKGDMMGFVRMMYTRNFFPDGCGEFEKTRGLLNGVLGLPREDLDACTRAAVEMAKVPKVS</sequence>
<feature type="domain" description="NmrA-like" evidence="3">
    <location>
        <begin position="18"/>
        <end position="153"/>
    </location>
</feature>
<dbReference type="InterPro" id="IPR008030">
    <property type="entry name" value="NmrA-like"/>
</dbReference>
<evidence type="ECO:0000256" key="1">
    <source>
        <dbReference type="ARBA" id="ARBA00022857"/>
    </source>
</evidence>
<dbReference type="SUPFAM" id="SSF51735">
    <property type="entry name" value="NAD(P)-binding Rossmann-fold domains"/>
    <property type="match status" value="1"/>
</dbReference>
<organism evidence="4 5">
    <name type="scientific">Stereocaulon virgatum</name>
    <dbReference type="NCBI Taxonomy" id="373712"/>
    <lineage>
        <taxon>Eukaryota</taxon>
        <taxon>Fungi</taxon>
        <taxon>Dikarya</taxon>
        <taxon>Ascomycota</taxon>
        <taxon>Pezizomycotina</taxon>
        <taxon>Lecanoromycetes</taxon>
        <taxon>OSLEUM clade</taxon>
        <taxon>Lecanoromycetidae</taxon>
        <taxon>Lecanorales</taxon>
        <taxon>Lecanorineae</taxon>
        <taxon>Stereocaulaceae</taxon>
        <taxon>Stereocaulon</taxon>
    </lineage>
</organism>
<name>A0ABR4A3Y0_9LECA</name>
<dbReference type="InterPro" id="IPR045312">
    <property type="entry name" value="PCBER-like"/>
</dbReference>
<dbReference type="Pfam" id="PF05368">
    <property type="entry name" value="NmrA"/>
    <property type="match status" value="1"/>
</dbReference>
<dbReference type="CDD" id="cd05259">
    <property type="entry name" value="PCBER_SDR_a"/>
    <property type="match status" value="1"/>
</dbReference>
<comment type="caution">
    <text evidence="4">The sequence shown here is derived from an EMBL/GenBank/DDBJ whole genome shotgun (WGS) entry which is preliminary data.</text>
</comment>
<evidence type="ECO:0000259" key="3">
    <source>
        <dbReference type="Pfam" id="PF05368"/>
    </source>
</evidence>
<dbReference type="InterPro" id="IPR051609">
    <property type="entry name" value="NmrA/Isoflavone_reductase-like"/>
</dbReference>
<protein>
    <recommendedName>
        <fullName evidence="3">NmrA-like domain-containing protein</fullName>
    </recommendedName>
</protein>
<keyword evidence="5" id="KW-1185">Reference proteome</keyword>
<dbReference type="EMBL" id="JBEFKJ010000020">
    <property type="protein sequence ID" value="KAL2040565.1"/>
    <property type="molecule type" value="Genomic_DNA"/>
</dbReference>
<keyword evidence="1" id="KW-0521">NADP</keyword>
<dbReference type="Gene3D" id="3.40.50.720">
    <property type="entry name" value="NAD(P)-binding Rossmann-like Domain"/>
    <property type="match status" value="1"/>
</dbReference>